<dbReference type="GO" id="GO:0003676">
    <property type="term" value="F:nucleic acid binding"/>
    <property type="evidence" value="ECO:0007669"/>
    <property type="project" value="InterPro"/>
</dbReference>
<dbReference type="Proteomes" id="UP001362999">
    <property type="component" value="Unassembled WGS sequence"/>
</dbReference>
<organism evidence="1 2">
    <name type="scientific">Favolaschia claudopus</name>
    <dbReference type="NCBI Taxonomy" id="2862362"/>
    <lineage>
        <taxon>Eukaryota</taxon>
        <taxon>Fungi</taxon>
        <taxon>Dikarya</taxon>
        <taxon>Basidiomycota</taxon>
        <taxon>Agaricomycotina</taxon>
        <taxon>Agaricomycetes</taxon>
        <taxon>Agaricomycetidae</taxon>
        <taxon>Agaricales</taxon>
        <taxon>Marasmiineae</taxon>
        <taxon>Mycenaceae</taxon>
        <taxon>Favolaschia</taxon>
    </lineage>
</organism>
<proteinExistence type="predicted"/>
<feature type="non-terminal residue" evidence="1">
    <location>
        <position position="1"/>
    </location>
</feature>
<evidence type="ECO:0000313" key="1">
    <source>
        <dbReference type="EMBL" id="KAK6985042.1"/>
    </source>
</evidence>
<evidence type="ECO:0000313" key="2">
    <source>
        <dbReference type="Proteomes" id="UP001362999"/>
    </source>
</evidence>
<evidence type="ECO:0008006" key="3">
    <source>
        <dbReference type="Google" id="ProtNLM"/>
    </source>
</evidence>
<keyword evidence="2" id="KW-1185">Reference proteome</keyword>
<protein>
    <recommendedName>
        <fullName evidence="3">Tc1-like transposase DDE domain-containing protein</fullName>
    </recommendedName>
</protein>
<accession>A0AAV9ZLK8</accession>
<gene>
    <name evidence="1" type="ORF">R3P38DRAFT_2404073</name>
</gene>
<dbReference type="Gene3D" id="3.30.420.10">
    <property type="entry name" value="Ribonuclease H-like superfamily/Ribonuclease H"/>
    <property type="match status" value="1"/>
</dbReference>
<dbReference type="AlphaFoldDB" id="A0AAV9ZLK8"/>
<dbReference type="EMBL" id="JAWWNJ010000133">
    <property type="protein sequence ID" value="KAK6985042.1"/>
    <property type="molecule type" value="Genomic_DNA"/>
</dbReference>
<reference evidence="1 2" key="1">
    <citation type="journal article" date="2024" name="J Genomics">
        <title>Draft genome sequencing and assembly of Favolaschia claudopus CIRM-BRFM 2984 isolated from oak limbs.</title>
        <authorList>
            <person name="Navarro D."/>
            <person name="Drula E."/>
            <person name="Chaduli D."/>
            <person name="Cazenave R."/>
            <person name="Ahrendt S."/>
            <person name="Wang J."/>
            <person name="Lipzen A."/>
            <person name="Daum C."/>
            <person name="Barry K."/>
            <person name="Grigoriev I.V."/>
            <person name="Favel A."/>
            <person name="Rosso M.N."/>
            <person name="Martin F."/>
        </authorList>
    </citation>
    <scope>NUCLEOTIDE SEQUENCE [LARGE SCALE GENOMIC DNA]</scope>
    <source>
        <strain evidence="1 2">CIRM-BRFM 2984</strain>
    </source>
</reference>
<dbReference type="InterPro" id="IPR036397">
    <property type="entry name" value="RNaseH_sf"/>
</dbReference>
<comment type="caution">
    <text evidence="1">The sequence shown here is derived from an EMBL/GenBank/DDBJ whole genome shotgun (WGS) entry which is preliminary data.</text>
</comment>
<name>A0AAV9ZLK8_9AGAR</name>
<feature type="non-terminal residue" evidence="1">
    <location>
        <position position="65"/>
    </location>
</feature>
<sequence length="65" mass="7699">IEPVWHILKNLIRDFRPRPSSYDQLCDAILWAWDQITVDEIDQFVDRMPEVVDAVIESEGGHTRY</sequence>